<dbReference type="EMBL" id="JBHRVD010000001">
    <property type="protein sequence ID" value="MFC3326175.1"/>
    <property type="molecule type" value="Genomic_DNA"/>
</dbReference>
<evidence type="ECO:0000313" key="2">
    <source>
        <dbReference type="EMBL" id="MFC3326175.1"/>
    </source>
</evidence>
<gene>
    <name evidence="2" type="ORF">ACFOJ9_31160</name>
</gene>
<dbReference type="Proteomes" id="UP001595648">
    <property type="component" value="Unassembled WGS sequence"/>
</dbReference>
<reference evidence="3" key="1">
    <citation type="journal article" date="2019" name="Int. J. Syst. Evol. Microbiol.">
        <title>The Global Catalogue of Microorganisms (GCM) 10K type strain sequencing project: providing services to taxonomists for standard genome sequencing and annotation.</title>
        <authorList>
            <consortium name="The Broad Institute Genomics Platform"/>
            <consortium name="The Broad Institute Genome Sequencing Center for Infectious Disease"/>
            <person name="Wu L."/>
            <person name="Ma J."/>
        </authorList>
    </citation>
    <scope>NUCLEOTIDE SEQUENCE [LARGE SCALE GENOMIC DNA]</scope>
    <source>
        <strain evidence="3">ICMP 19515</strain>
    </source>
</reference>
<evidence type="ECO:0000256" key="1">
    <source>
        <dbReference type="SAM" id="MobiDB-lite"/>
    </source>
</evidence>
<accession>A0ABV7MWB1</accession>
<sequence length="188" mass="21631">MTNIPAATLLGTIYTAKEAAIRLRMTQRGVITLGKRYGCCSMNGRNALFSEQDLLDIWQIMRAPATATKRASASASAIAFYTSDASYKDILRTEQRKRDEKRRLRKERETAERERRLEATRQASRDKVASRSAKRAAALEEVKDVQRATAEAEPLDHKNRDPAYWTEDRKKLLRQERVARMQEWTPTK</sequence>
<evidence type="ECO:0000313" key="3">
    <source>
        <dbReference type="Proteomes" id="UP001595648"/>
    </source>
</evidence>
<feature type="region of interest" description="Disordered" evidence="1">
    <location>
        <begin position="95"/>
        <end position="167"/>
    </location>
</feature>
<proteinExistence type="predicted"/>
<name>A0ABV7MWB1_9HYPH</name>
<feature type="compositionally biased region" description="Basic and acidic residues" evidence="1">
    <location>
        <begin position="137"/>
        <end position="146"/>
    </location>
</feature>
<protein>
    <recommendedName>
        <fullName evidence="4">DNA-binding protein</fullName>
    </recommendedName>
</protein>
<feature type="compositionally biased region" description="Basic and acidic residues" evidence="1">
    <location>
        <begin position="95"/>
        <end position="129"/>
    </location>
</feature>
<comment type="caution">
    <text evidence="2">The sequence shown here is derived from an EMBL/GenBank/DDBJ whole genome shotgun (WGS) entry which is preliminary data.</text>
</comment>
<dbReference type="RefSeq" id="WP_378984808.1">
    <property type="nucleotide sequence ID" value="NZ_JBHRVD010000001.1"/>
</dbReference>
<organism evidence="2 3">
    <name type="scientific">Mesorhizobium cantuariense</name>
    <dbReference type="NCBI Taxonomy" id="1300275"/>
    <lineage>
        <taxon>Bacteria</taxon>
        <taxon>Pseudomonadati</taxon>
        <taxon>Pseudomonadota</taxon>
        <taxon>Alphaproteobacteria</taxon>
        <taxon>Hyphomicrobiales</taxon>
        <taxon>Phyllobacteriaceae</taxon>
        <taxon>Mesorhizobium</taxon>
    </lineage>
</organism>
<evidence type="ECO:0008006" key="4">
    <source>
        <dbReference type="Google" id="ProtNLM"/>
    </source>
</evidence>
<feature type="compositionally biased region" description="Basic and acidic residues" evidence="1">
    <location>
        <begin position="154"/>
        <end position="167"/>
    </location>
</feature>
<keyword evidence="3" id="KW-1185">Reference proteome</keyword>